<dbReference type="AlphaFoldDB" id="A0A1D2VJR2"/>
<accession>A0A1D2VJR2</accession>
<evidence type="ECO:0000313" key="3">
    <source>
        <dbReference type="Proteomes" id="UP000095038"/>
    </source>
</evidence>
<feature type="signal peptide" evidence="1">
    <location>
        <begin position="1"/>
        <end position="19"/>
    </location>
</feature>
<gene>
    <name evidence="2" type="ORF">ASCRUDRAFT_138540</name>
</gene>
<keyword evidence="1" id="KW-0732">Signal</keyword>
<dbReference type="Pfam" id="PF10281">
    <property type="entry name" value="Ish1"/>
    <property type="match status" value="2"/>
</dbReference>
<dbReference type="Proteomes" id="UP000095038">
    <property type="component" value="Unassembled WGS sequence"/>
</dbReference>
<evidence type="ECO:0000256" key="1">
    <source>
        <dbReference type="SAM" id="SignalP"/>
    </source>
</evidence>
<dbReference type="EMBL" id="KV454478">
    <property type="protein sequence ID" value="ODV61838.1"/>
    <property type="molecule type" value="Genomic_DNA"/>
</dbReference>
<name>A0A1D2VJR2_9ASCO</name>
<dbReference type="RefSeq" id="XP_020048145.1">
    <property type="nucleotide sequence ID" value="XM_020189140.1"/>
</dbReference>
<dbReference type="GeneID" id="30962776"/>
<sequence length="622" mass="73271">MKFLKQIVICLTIFEVSIGLQVFGGNKKDRKEYDYKSIVKTWDLEDMKDFLSDHNVVYNQQSSADEIKDKFNEQWEKIVNYYNENYENSNVNDYDTKNLKQKFLKSPTGDKINKNLNSDSNFNLHWNLFSPSNKEEEFKSWFFKSWSKDDLYNFLTKNGIEVSNTVRDSKDELAKMVEDNFDEIAKKSKKSGKYAGLWIFSYWNESSLKQWLDENKISYDESLSRDELIKNVRDNIYDVSRGVSNKAEEGRRGIWNTLENQKDTIYKTSEDIKKDFFDLWSKDDIYKWLSENGLIDGGKEIQRNKDQLIEVALKNKDKLFGDWSKWNNWKGGLDKSKTKSENLINDTFLVGVENWPKDRLKLYLKSRGVSYGAFTRRKELVKLVEENKFKPVKFSNWGKDSVSGNEWIFEGWSVDNLKKFLKENKQSTEGTFKEVLDRSVNLYHDLLSKNEELKKTINEEVGAKQEQIKKTGESFWTQIKYYFPFSYFSGAKTTPTNRESSWNDYFDFKTWEESDLVNYLSSFGYKLTEDKKDTSGVGTEVNKKINQIKYYWNGNDNNGVGNERGYSREELVELARKNTDYYLGTNLSKRPESKIANLANQIQSRAYSLYRGTGSYLQNLWR</sequence>
<protein>
    <recommendedName>
        <fullName evidence="4">Meiotic sister chromatid recombination protein 1</fullName>
    </recommendedName>
</protein>
<dbReference type="InterPro" id="IPR018803">
    <property type="entry name" value="Ish1/Msc1-like"/>
</dbReference>
<evidence type="ECO:0008006" key="4">
    <source>
        <dbReference type="Google" id="ProtNLM"/>
    </source>
</evidence>
<dbReference type="FunCoup" id="A0A1D2VJR2">
    <property type="interactions" value="88"/>
</dbReference>
<dbReference type="STRING" id="1344418.A0A1D2VJR2"/>
<organism evidence="2 3">
    <name type="scientific">Ascoidea rubescens DSM 1968</name>
    <dbReference type="NCBI Taxonomy" id="1344418"/>
    <lineage>
        <taxon>Eukaryota</taxon>
        <taxon>Fungi</taxon>
        <taxon>Dikarya</taxon>
        <taxon>Ascomycota</taxon>
        <taxon>Saccharomycotina</taxon>
        <taxon>Saccharomycetes</taxon>
        <taxon>Ascoideaceae</taxon>
        <taxon>Ascoidea</taxon>
    </lineage>
</organism>
<dbReference type="OrthoDB" id="2527403at2759"/>
<dbReference type="InParanoid" id="A0A1D2VJR2"/>
<reference evidence="3" key="1">
    <citation type="submission" date="2016-05" db="EMBL/GenBank/DDBJ databases">
        <title>Comparative genomics of biotechnologically important yeasts.</title>
        <authorList>
            <consortium name="DOE Joint Genome Institute"/>
            <person name="Riley R."/>
            <person name="Haridas S."/>
            <person name="Wolfe K.H."/>
            <person name="Lopes M.R."/>
            <person name="Hittinger C.T."/>
            <person name="Goker M."/>
            <person name="Salamov A."/>
            <person name="Wisecaver J."/>
            <person name="Long T.M."/>
            <person name="Aerts A.L."/>
            <person name="Barry K."/>
            <person name="Choi C."/>
            <person name="Clum A."/>
            <person name="Coughlan A.Y."/>
            <person name="Deshpande S."/>
            <person name="Douglass A.P."/>
            <person name="Hanson S.J."/>
            <person name="Klenk H.-P."/>
            <person name="Labutti K."/>
            <person name="Lapidus A."/>
            <person name="Lindquist E."/>
            <person name="Lipzen A."/>
            <person name="Meier-Kolthoff J.P."/>
            <person name="Ohm R.A."/>
            <person name="Otillar R.P."/>
            <person name="Pangilinan J."/>
            <person name="Peng Y."/>
            <person name="Rokas A."/>
            <person name="Rosa C.A."/>
            <person name="Scheuner C."/>
            <person name="Sibirny A.A."/>
            <person name="Slot J.C."/>
            <person name="Stielow J.B."/>
            <person name="Sun H."/>
            <person name="Kurtzman C.P."/>
            <person name="Blackwell M."/>
            <person name="Grigoriev I.V."/>
            <person name="Jeffries T.W."/>
        </authorList>
    </citation>
    <scope>NUCLEOTIDE SEQUENCE [LARGE SCALE GENOMIC DNA]</scope>
    <source>
        <strain evidence="3">DSM 1968</strain>
    </source>
</reference>
<evidence type="ECO:0000313" key="2">
    <source>
        <dbReference type="EMBL" id="ODV61838.1"/>
    </source>
</evidence>
<keyword evidence="3" id="KW-1185">Reference proteome</keyword>
<proteinExistence type="predicted"/>
<feature type="chain" id="PRO_5008910489" description="Meiotic sister chromatid recombination protein 1" evidence="1">
    <location>
        <begin position="20"/>
        <end position="622"/>
    </location>
</feature>